<dbReference type="Pfam" id="PF04891">
    <property type="entry name" value="NifQ"/>
    <property type="match status" value="1"/>
</dbReference>
<keyword evidence="2" id="KW-1185">Reference proteome</keyword>
<dbReference type="InterPro" id="IPR006975">
    <property type="entry name" value="NifQ"/>
</dbReference>
<evidence type="ECO:0000313" key="1">
    <source>
        <dbReference type="EMBL" id="MFD2111206.1"/>
    </source>
</evidence>
<reference evidence="2" key="1">
    <citation type="journal article" date="2019" name="Int. J. Syst. Evol. Microbiol.">
        <title>The Global Catalogue of Microorganisms (GCM) 10K type strain sequencing project: providing services to taxonomists for standard genome sequencing and annotation.</title>
        <authorList>
            <consortium name="The Broad Institute Genomics Platform"/>
            <consortium name="The Broad Institute Genome Sequencing Center for Infectious Disease"/>
            <person name="Wu L."/>
            <person name="Ma J."/>
        </authorList>
    </citation>
    <scope>NUCLEOTIDE SEQUENCE [LARGE SCALE GENOMIC DNA]</scope>
    <source>
        <strain evidence="2">KACC 12597</strain>
    </source>
</reference>
<protein>
    <submittedName>
        <fullName evidence="1">Nitrogen fixation protein NifQ</fullName>
    </submittedName>
</protein>
<accession>A0ABW4Y835</accession>
<evidence type="ECO:0000313" key="2">
    <source>
        <dbReference type="Proteomes" id="UP001597337"/>
    </source>
</evidence>
<dbReference type="RefSeq" id="WP_386024132.1">
    <property type="nucleotide sequence ID" value="NZ_JBHUHX010000009.1"/>
</dbReference>
<sequence length="193" mass="21601">MSTLAYDLTREADRVFARLMVRAAGDGNDRAFAAMIATRAAGGGALPAWLGLDLGDFRNLMAHHFPGVSPDVLSAIDSGQPLTDARQDERDELIELMLTHRANRTLSEVWMASVVAAGCMASDHLWQDLGLWERPELTALMNRNFPTLAERNTKDMKWKRFLYKQLCEAEGIYVCRSPSCEVCVDYHVCFESD</sequence>
<name>A0ABW4Y835_9GAMM</name>
<comment type="caution">
    <text evidence="1">The sequence shown here is derived from an EMBL/GenBank/DDBJ whole genome shotgun (WGS) entry which is preliminary data.</text>
</comment>
<organism evidence="1 2">
    <name type="scientific">Thiorhodococcus fuscus</name>
    <dbReference type="NCBI Taxonomy" id="527200"/>
    <lineage>
        <taxon>Bacteria</taxon>
        <taxon>Pseudomonadati</taxon>
        <taxon>Pseudomonadota</taxon>
        <taxon>Gammaproteobacteria</taxon>
        <taxon>Chromatiales</taxon>
        <taxon>Chromatiaceae</taxon>
        <taxon>Thiorhodococcus</taxon>
    </lineage>
</organism>
<gene>
    <name evidence="1" type="ORF">ACFSJC_05040</name>
</gene>
<dbReference type="EMBL" id="JBHUHX010000009">
    <property type="protein sequence ID" value="MFD2111206.1"/>
    <property type="molecule type" value="Genomic_DNA"/>
</dbReference>
<dbReference type="Proteomes" id="UP001597337">
    <property type="component" value="Unassembled WGS sequence"/>
</dbReference>
<proteinExistence type="predicted"/>